<evidence type="ECO:0000256" key="3">
    <source>
        <dbReference type="ARBA" id="ARBA00023125"/>
    </source>
</evidence>
<dbReference type="Pfam" id="PF04198">
    <property type="entry name" value="Sugar-bind"/>
    <property type="match status" value="1"/>
</dbReference>
<evidence type="ECO:0000256" key="2">
    <source>
        <dbReference type="ARBA" id="ARBA00023015"/>
    </source>
</evidence>
<organism evidence="6 7">
    <name type="scientific">Lichenibacterium minor</name>
    <dbReference type="NCBI Taxonomy" id="2316528"/>
    <lineage>
        <taxon>Bacteria</taxon>
        <taxon>Pseudomonadati</taxon>
        <taxon>Pseudomonadota</taxon>
        <taxon>Alphaproteobacteria</taxon>
        <taxon>Hyphomicrobiales</taxon>
        <taxon>Lichenihabitantaceae</taxon>
        <taxon>Lichenibacterium</taxon>
    </lineage>
</organism>
<comment type="similarity">
    <text evidence="1">Belongs to the SorC transcriptional regulatory family.</text>
</comment>
<dbReference type="InterPro" id="IPR009057">
    <property type="entry name" value="Homeodomain-like_sf"/>
</dbReference>
<evidence type="ECO:0000313" key="7">
    <source>
        <dbReference type="Proteomes" id="UP000290759"/>
    </source>
</evidence>
<dbReference type="SUPFAM" id="SSF46689">
    <property type="entry name" value="Homeodomain-like"/>
    <property type="match status" value="1"/>
</dbReference>
<accession>A0A4Q2U0A4</accession>
<dbReference type="AlphaFoldDB" id="A0A4Q2U0A4"/>
<dbReference type="Gene3D" id="3.40.50.1360">
    <property type="match status" value="1"/>
</dbReference>
<keyword evidence="4" id="KW-0804">Transcription</keyword>
<protein>
    <submittedName>
        <fullName evidence="6">Winged helix-turn-helix transcriptional regulator</fullName>
    </submittedName>
</protein>
<dbReference type="PANTHER" id="PTHR34294">
    <property type="entry name" value="TRANSCRIPTIONAL REGULATOR-RELATED"/>
    <property type="match status" value="1"/>
</dbReference>
<dbReference type="InterPro" id="IPR037171">
    <property type="entry name" value="NagB/RpiA_transferase-like"/>
</dbReference>
<keyword evidence="3" id="KW-0238">DNA-binding</keyword>
<dbReference type="Gene3D" id="1.10.10.60">
    <property type="entry name" value="Homeodomain-like"/>
    <property type="match status" value="1"/>
</dbReference>
<gene>
    <name evidence="6" type="ORF">D3273_23700</name>
</gene>
<dbReference type="Proteomes" id="UP000290759">
    <property type="component" value="Unassembled WGS sequence"/>
</dbReference>
<dbReference type="GO" id="GO:0030246">
    <property type="term" value="F:carbohydrate binding"/>
    <property type="evidence" value="ECO:0007669"/>
    <property type="project" value="InterPro"/>
</dbReference>
<sequence>MSADVPQDLASRATLHTVAKLHYEADLSQVEIARRLNISTATVSRLLRRARLDGIVRIEVREFQTPVDLNAKLVERLELRRAAVVDAADAGGLAGLAGPVGTFLREAGLSAGSVIAMGWGRAVREVIATGLPRLPGVVTVPATGGMQQPAPHFQIGEFVRLAAEQLGGTPRFIHAPYLPSKEAREALLRDATLSEHLALWDRIDAAIVGIGVPHAVDPTHGRLQVTPSEQALVHAVGDVIRHYFDAKGNLIPWEGENRLIAVSPAQFRAVPLVIGVAASPAKAVAIRAAVRAKLINALVTDVTTARAILDLPED</sequence>
<dbReference type="Pfam" id="PF13412">
    <property type="entry name" value="HTH_24"/>
    <property type="match status" value="1"/>
</dbReference>
<dbReference type="SUPFAM" id="SSF100950">
    <property type="entry name" value="NagB/RpiA/CoA transferase-like"/>
    <property type="match status" value="1"/>
</dbReference>
<dbReference type="GO" id="GO:0003700">
    <property type="term" value="F:DNA-binding transcription factor activity"/>
    <property type="evidence" value="ECO:0007669"/>
    <property type="project" value="InterPro"/>
</dbReference>
<dbReference type="PANTHER" id="PTHR34294:SF1">
    <property type="entry name" value="TRANSCRIPTIONAL REGULATOR LSRR"/>
    <property type="match status" value="1"/>
</dbReference>
<dbReference type="InterPro" id="IPR007324">
    <property type="entry name" value="Sugar-bd_dom_put"/>
</dbReference>
<evidence type="ECO:0000259" key="5">
    <source>
        <dbReference type="Pfam" id="PF04198"/>
    </source>
</evidence>
<name>A0A4Q2U0A4_9HYPH</name>
<dbReference type="OrthoDB" id="9808171at2"/>
<reference evidence="6 7" key="2">
    <citation type="submission" date="2019-02" db="EMBL/GenBank/DDBJ databases">
        <title>'Lichenibacterium ramalinii' gen. nov. sp. nov., 'Lichenibacterium minor' gen. nov. sp. nov.</title>
        <authorList>
            <person name="Pankratov T."/>
        </authorList>
    </citation>
    <scope>NUCLEOTIDE SEQUENCE [LARGE SCALE GENOMIC DNA]</scope>
    <source>
        <strain evidence="6 7">RmlP026</strain>
    </source>
</reference>
<keyword evidence="2" id="KW-0805">Transcription regulation</keyword>
<evidence type="ECO:0000256" key="1">
    <source>
        <dbReference type="ARBA" id="ARBA00010466"/>
    </source>
</evidence>
<evidence type="ECO:0000313" key="6">
    <source>
        <dbReference type="EMBL" id="RYC29490.1"/>
    </source>
</evidence>
<dbReference type="InterPro" id="IPR051054">
    <property type="entry name" value="SorC_transcr_regulators"/>
</dbReference>
<dbReference type="EMBL" id="QYBB01000050">
    <property type="protein sequence ID" value="RYC29490.1"/>
    <property type="molecule type" value="Genomic_DNA"/>
</dbReference>
<dbReference type="GO" id="GO:0003677">
    <property type="term" value="F:DNA binding"/>
    <property type="evidence" value="ECO:0007669"/>
    <property type="project" value="UniProtKB-KW"/>
</dbReference>
<reference evidence="6 7" key="1">
    <citation type="submission" date="2018-12" db="EMBL/GenBank/DDBJ databases">
        <authorList>
            <person name="Grouzdev D.S."/>
            <person name="Krutkina M.S."/>
        </authorList>
    </citation>
    <scope>NUCLEOTIDE SEQUENCE [LARGE SCALE GENOMIC DNA]</scope>
    <source>
        <strain evidence="6 7">RmlP026</strain>
    </source>
</reference>
<dbReference type="GO" id="GO:0006352">
    <property type="term" value="P:DNA-templated transcription initiation"/>
    <property type="evidence" value="ECO:0007669"/>
    <property type="project" value="InterPro"/>
</dbReference>
<keyword evidence="7" id="KW-1185">Reference proteome</keyword>
<evidence type="ECO:0000256" key="4">
    <source>
        <dbReference type="ARBA" id="ARBA00023163"/>
    </source>
</evidence>
<comment type="caution">
    <text evidence="6">The sequence shown here is derived from an EMBL/GenBank/DDBJ whole genome shotgun (WGS) entry which is preliminary data.</text>
</comment>
<proteinExistence type="inferred from homology"/>
<feature type="domain" description="Sugar-binding" evidence="5">
    <location>
        <begin position="63"/>
        <end position="309"/>
    </location>
</feature>